<reference evidence="4 5" key="1">
    <citation type="submission" date="2016-06" db="EMBL/GenBank/DDBJ databases">
        <title>Domibacillus iocasae genome sequencing.</title>
        <authorList>
            <person name="Verma A."/>
            <person name="Pal Y."/>
            <person name="Ojha A.K."/>
            <person name="Krishnamurthi S."/>
        </authorList>
    </citation>
    <scope>NUCLEOTIDE SEQUENCE [LARGE SCALE GENOMIC DNA]</scope>
    <source>
        <strain evidence="4 5">DSM 29979</strain>
    </source>
</reference>
<dbReference type="InterPro" id="IPR000160">
    <property type="entry name" value="GGDEF_dom"/>
</dbReference>
<feature type="transmembrane region" description="Helical" evidence="1">
    <location>
        <begin position="5"/>
        <end position="25"/>
    </location>
</feature>
<dbReference type="FunFam" id="3.30.70.270:FF:000001">
    <property type="entry name" value="Diguanylate cyclase domain protein"/>
    <property type="match status" value="1"/>
</dbReference>
<feature type="transmembrane region" description="Helical" evidence="1">
    <location>
        <begin position="95"/>
        <end position="114"/>
    </location>
</feature>
<dbReference type="InterPro" id="IPR052155">
    <property type="entry name" value="Biofilm_reg_signaling"/>
</dbReference>
<proteinExistence type="predicted"/>
<keyword evidence="1" id="KW-1133">Transmembrane helix</keyword>
<feature type="domain" description="EAL" evidence="2">
    <location>
        <begin position="303"/>
        <end position="555"/>
    </location>
</feature>
<evidence type="ECO:0000259" key="3">
    <source>
        <dbReference type="PROSITE" id="PS50887"/>
    </source>
</evidence>
<dbReference type="PROSITE" id="PS50887">
    <property type="entry name" value="GGDEF"/>
    <property type="match status" value="1"/>
</dbReference>
<sequence length="558" mass="63677">MFFLVIFTGFIIQIIGDLLYVYYSLNNTSAVGYFIDPFWQIPLLLKGLAGLYSQEHQKETNSTSPHYVKSNYSIFLYVSVIFLLLLIIYKNYHHIDFLIIGFSLTVLLIIVRQLSIMKKNEKLMEEYKYLAYHDPLTSLYNRSKFNVDIQEVLNQAKSNGNMAALLVIDLDRFKGVNDTLGHYIGDELLKEFSQRIQTVLQERGIVYRIGGDEFLILLPQITDMSLILTVVESILKGSSKPFSIKGNKLVITPSIGISIYPEQGEDAELLLKNADAAMYLAKEKGKNNFQLYNPTIHNLLFRKMNIENGLRGAIEKNQFSLHYQPKVDMRTGKMVGTEALLRWEHPELGIVSPAEFIPVAEETGQIVSIGEWVLKTACEQIKKWQTAGLPLIYLSVNVSVRQFQQNDFIQMVRNILQETHLDAHFLELEITESIIQNLKQSTEILYDLRVLGVRTSIDDFGTGYSSLYALKTLPVDVIKLDKSFIDDLNDPANQAIVKAITEIGTSLNLQVIAEGIEEEQQVKMLLKHNCRYGQGYLFGRPVPAKEFEKHLLNNRNFV</sequence>
<keyword evidence="1" id="KW-0812">Transmembrane</keyword>
<dbReference type="InterPro" id="IPR001633">
    <property type="entry name" value="EAL_dom"/>
</dbReference>
<comment type="caution">
    <text evidence="4">The sequence shown here is derived from an EMBL/GenBank/DDBJ whole genome shotgun (WGS) entry which is preliminary data.</text>
</comment>
<dbReference type="Gene3D" id="3.30.70.270">
    <property type="match status" value="1"/>
</dbReference>
<dbReference type="SUPFAM" id="SSF55073">
    <property type="entry name" value="Nucleotide cyclase"/>
    <property type="match status" value="1"/>
</dbReference>
<dbReference type="PANTHER" id="PTHR44757">
    <property type="entry name" value="DIGUANYLATE CYCLASE DGCP"/>
    <property type="match status" value="1"/>
</dbReference>
<keyword evidence="1" id="KW-0472">Membrane</keyword>
<dbReference type="STRING" id="1714016.BA724_17535"/>
<feature type="transmembrane region" description="Helical" evidence="1">
    <location>
        <begin position="72"/>
        <end position="89"/>
    </location>
</feature>
<evidence type="ECO:0000256" key="1">
    <source>
        <dbReference type="SAM" id="Phobius"/>
    </source>
</evidence>
<protein>
    <recommendedName>
        <fullName evidence="6">Diguanylate cyclase</fullName>
    </recommendedName>
</protein>
<dbReference type="Pfam" id="PF00563">
    <property type="entry name" value="EAL"/>
    <property type="match status" value="1"/>
</dbReference>
<dbReference type="Proteomes" id="UP000095658">
    <property type="component" value="Unassembled WGS sequence"/>
</dbReference>
<dbReference type="InterPro" id="IPR035919">
    <property type="entry name" value="EAL_sf"/>
</dbReference>
<dbReference type="InterPro" id="IPR043128">
    <property type="entry name" value="Rev_trsase/Diguanyl_cyclase"/>
</dbReference>
<dbReference type="Gene3D" id="3.20.20.450">
    <property type="entry name" value="EAL domain"/>
    <property type="match status" value="1"/>
</dbReference>
<dbReference type="EMBL" id="MAMP01000015">
    <property type="protein sequence ID" value="OES45466.1"/>
    <property type="molecule type" value="Genomic_DNA"/>
</dbReference>
<accession>A0A1E7DQU7</accession>
<evidence type="ECO:0000313" key="4">
    <source>
        <dbReference type="EMBL" id="OES45466.1"/>
    </source>
</evidence>
<feature type="domain" description="GGDEF" evidence="3">
    <location>
        <begin position="161"/>
        <end position="294"/>
    </location>
</feature>
<keyword evidence="5" id="KW-1185">Reference proteome</keyword>
<dbReference type="AlphaFoldDB" id="A0A1E7DQU7"/>
<dbReference type="PANTHER" id="PTHR44757:SF2">
    <property type="entry name" value="BIOFILM ARCHITECTURE MAINTENANCE PROTEIN MBAA"/>
    <property type="match status" value="1"/>
</dbReference>
<gene>
    <name evidence="4" type="ORF">BA724_17535</name>
</gene>
<dbReference type="Pfam" id="PF00990">
    <property type="entry name" value="GGDEF"/>
    <property type="match status" value="1"/>
</dbReference>
<dbReference type="PROSITE" id="PS50883">
    <property type="entry name" value="EAL"/>
    <property type="match status" value="1"/>
</dbReference>
<dbReference type="InterPro" id="IPR029787">
    <property type="entry name" value="Nucleotide_cyclase"/>
</dbReference>
<evidence type="ECO:0000259" key="2">
    <source>
        <dbReference type="PROSITE" id="PS50883"/>
    </source>
</evidence>
<evidence type="ECO:0008006" key="6">
    <source>
        <dbReference type="Google" id="ProtNLM"/>
    </source>
</evidence>
<dbReference type="CDD" id="cd01948">
    <property type="entry name" value="EAL"/>
    <property type="match status" value="1"/>
</dbReference>
<organism evidence="4 5">
    <name type="scientific">Domibacillus iocasae</name>
    <dbReference type="NCBI Taxonomy" id="1714016"/>
    <lineage>
        <taxon>Bacteria</taxon>
        <taxon>Bacillati</taxon>
        <taxon>Bacillota</taxon>
        <taxon>Bacilli</taxon>
        <taxon>Bacillales</taxon>
        <taxon>Bacillaceae</taxon>
        <taxon>Domibacillus</taxon>
    </lineage>
</organism>
<dbReference type="FunFam" id="3.20.20.450:FF:000001">
    <property type="entry name" value="Cyclic di-GMP phosphodiesterase yahA"/>
    <property type="match status" value="1"/>
</dbReference>
<dbReference type="SMART" id="SM00267">
    <property type="entry name" value="GGDEF"/>
    <property type="match status" value="1"/>
</dbReference>
<name>A0A1E7DQU7_9BACI</name>
<dbReference type="SMART" id="SM00052">
    <property type="entry name" value="EAL"/>
    <property type="match status" value="1"/>
</dbReference>
<dbReference type="SUPFAM" id="SSF141868">
    <property type="entry name" value="EAL domain-like"/>
    <property type="match status" value="1"/>
</dbReference>
<dbReference type="NCBIfam" id="TIGR00254">
    <property type="entry name" value="GGDEF"/>
    <property type="match status" value="1"/>
</dbReference>
<dbReference type="CDD" id="cd01949">
    <property type="entry name" value="GGDEF"/>
    <property type="match status" value="1"/>
</dbReference>
<evidence type="ECO:0000313" key="5">
    <source>
        <dbReference type="Proteomes" id="UP000095658"/>
    </source>
</evidence>